<sequence>MVGMIDHGAIDLLHAVRDIARLYLDQIALLTQKIEELHFKLRAATKVDDAMRRILT</sequence>
<dbReference type="RefSeq" id="WP_189622540.1">
    <property type="nucleotide sequence ID" value="NZ_BMZA01000032.1"/>
</dbReference>
<dbReference type="AlphaFoldDB" id="A0A918PNQ3"/>
<comment type="caution">
    <text evidence="1">The sequence shown here is derived from an EMBL/GenBank/DDBJ whole genome shotgun (WGS) entry which is preliminary data.</text>
</comment>
<evidence type="ECO:0000313" key="1">
    <source>
        <dbReference type="EMBL" id="GGZ17097.1"/>
    </source>
</evidence>
<name>A0A918PNQ3_9SPHN</name>
<gene>
    <name evidence="1" type="ORF">GCM10011614_34600</name>
</gene>
<reference evidence="1" key="2">
    <citation type="submission" date="2020-09" db="EMBL/GenBank/DDBJ databases">
        <authorList>
            <person name="Sun Q."/>
            <person name="Kim S."/>
        </authorList>
    </citation>
    <scope>NUCLEOTIDE SEQUENCE</scope>
    <source>
        <strain evidence="1">KCTC 32255</strain>
    </source>
</reference>
<dbReference type="EMBL" id="BMZA01000032">
    <property type="protein sequence ID" value="GGZ17097.1"/>
    <property type="molecule type" value="Genomic_DNA"/>
</dbReference>
<protein>
    <submittedName>
        <fullName evidence="1">Uncharacterized protein</fullName>
    </submittedName>
</protein>
<accession>A0A918PNQ3</accession>
<evidence type="ECO:0000313" key="2">
    <source>
        <dbReference type="Proteomes" id="UP000648075"/>
    </source>
</evidence>
<keyword evidence="2" id="KW-1185">Reference proteome</keyword>
<reference evidence="1" key="1">
    <citation type="journal article" date="2014" name="Int. J. Syst. Evol. Microbiol.">
        <title>Complete genome sequence of Corynebacterium casei LMG S-19264T (=DSM 44701T), isolated from a smear-ripened cheese.</title>
        <authorList>
            <consortium name="US DOE Joint Genome Institute (JGI-PGF)"/>
            <person name="Walter F."/>
            <person name="Albersmeier A."/>
            <person name="Kalinowski J."/>
            <person name="Ruckert C."/>
        </authorList>
    </citation>
    <scope>NUCLEOTIDE SEQUENCE</scope>
    <source>
        <strain evidence="1">KCTC 32255</strain>
    </source>
</reference>
<proteinExistence type="predicted"/>
<dbReference type="Proteomes" id="UP000648075">
    <property type="component" value="Unassembled WGS sequence"/>
</dbReference>
<organism evidence="1 2">
    <name type="scientific">Novosphingobium colocasiae</name>
    <dbReference type="NCBI Taxonomy" id="1256513"/>
    <lineage>
        <taxon>Bacteria</taxon>
        <taxon>Pseudomonadati</taxon>
        <taxon>Pseudomonadota</taxon>
        <taxon>Alphaproteobacteria</taxon>
        <taxon>Sphingomonadales</taxon>
        <taxon>Sphingomonadaceae</taxon>
        <taxon>Novosphingobium</taxon>
    </lineage>
</organism>